<reference evidence="1 2" key="1">
    <citation type="journal article" date="2021" name="Plant Biotechnol. J.">
        <title>Multi-omics assisted identification of the key and species-specific regulatory components of drought-tolerant mechanisms in Gossypium stocksii.</title>
        <authorList>
            <person name="Yu D."/>
            <person name="Ke L."/>
            <person name="Zhang D."/>
            <person name="Wu Y."/>
            <person name="Sun Y."/>
            <person name="Mei J."/>
            <person name="Sun J."/>
            <person name="Sun Y."/>
        </authorList>
    </citation>
    <scope>NUCLEOTIDE SEQUENCE [LARGE SCALE GENOMIC DNA]</scope>
    <source>
        <strain evidence="2">cv. E1</strain>
        <tissue evidence="1">Leaf</tissue>
    </source>
</reference>
<dbReference type="EMBL" id="JAIQCV010000006">
    <property type="protein sequence ID" value="KAH1091610.1"/>
    <property type="molecule type" value="Genomic_DNA"/>
</dbReference>
<gene>
    <name evidence="1" type="ORF">J1N35_018867</name>
</gene>
<proteinExistence type="predicted"/>
<keyword evidence="2" id="KW-1185">Reference proteome</keyword>
<accession>A0A9D3VRU3</accession>
<comment type="caution">
    <text evidence="1">The sequence shown here is derived from an EMBL/GenBank/DDBJ whole genome shotgun (WGS) entry which is preliminary data.</text>
</comment>
<dbReference type="Proteomes" id="UP000828251">
    <property type="component" value="Unassembled WGS sequence"/>
</dbReference>
<evidence type="ECO:0000313" key="2">
    <source>
        <dbReference type="Proteomes" id="UP000828251"/>
    </source>
</evidence>
<protein>
    <submittedName>
        <fullName evidence="1">Uncharacterized protein</fullName>
    </submittedName>
</protein>
<name>A0A9D3VRU3_9ROSI</name>
<organism evidence="1 2">
    <name type="scientific">Gossypium stocksii</name>
    <dbReference type="NCBI Taxonomy" id="47602"/>
    <lineage>
        <taxon>Eukaryota</taxon>
        <taxon>Viridiplantae</taxon>
        <taxon>Streptophyta</taxon>
        <taxon>Embryophyta</taxon>
        <taxon>Tracheophyta</taxon>
        <taxon>Spermatophyta</taxon>
        <taxon>Magnoliopsida</taxon>
        <taxon>eudicotyledons</taxon>
        <taxon>Gunneridae</taxon>
        <taxon>Pentapetalae</taxon>
        <taxon>rosids</taxon>
        <taxon>malvids</taxon>
        <taxon>Malvales</taxon>
        <taxon>Malvaceae</taxon>
        <taxon>Malvoideae</taxon>
        <taxon>Gossypium</taxon>
    </lineage>
</organism>
<dbReference type="AlphaFoldDB" id="A0A9D3VRU3"/>
<sequence>SVDEGIEPKNFEVEEEALNTFVEHEGLEVDFQEEILFEELSEELSIIKEISDESIEEPPYFLDVLEETP</sequence>
<feature type="non-terminal residue" evidence="1">
    <location>
        <position position="1"/>
    </location>
</feature>
<evidence type="ECO:0000313" key="1">
    <source>
        <dbReference type="EMBL" id="KAH1091610.1"/>
    </source>
</evidence>